<dbReference type="AlphaFoldDB" id="A0A162SGU3"/>
<dbReference type="OrthoDB" id="2085013at2"/>
<dbReference type="PATRIC" id="fig|1121326.3.peg.3016"/>
<protein>
    <submittedName>
        <fullName evidence="2">Uncharacterized protein</fullName>
    </submittedName>
</protein>
<gene>
    <name evidence="2" type="ORF">CLMAG_29920</name>
</gene>
<keyword evidence="1" id="KW-0472">Membrane</keyword>
<comment type="caution">
    <text evidence="2">The sequence shown here is derived from an EMBL/GenBank/DDBJ whole genome shotgun (WGS) entry which is preliminary data.</text>
</comment>
<sequence>MNLLQYVVAASVVEALWETTKMFWQNGKLSYDRVGAVFFAELIAIGANIDFLAAVGLPIYIPYAGRILTGLLISRGANFVHDLLGNLNNIQQKTKTK</sequence>
<evidence type="ECO:0000313" key="2">
    <source>
        <dbReference type="EMBL" id="KZL91234.1"/>
    </source>
</evidence>
<evidence type="ECO:0000256" key="1">
    <source>
        <dbReference type="SAM" id="Phobius"/>
    </source>
</evidence>
<dbReference type="RefSeq" id="WP_066623647.1">
    <property type="nucleotide sequence ID" value="NZ_FQXL01000027.1"/>
</dbReference>
<organism evidence="2 3">
    <name type="scientific">Clostridium magnum DSM 2767</name>
    <dbReference type="NCBI Taxonomy" id="1121326"/>
    <lineage>
        <taxon>Bacteria</taxon>
        <taxon>Bacillati</taxon>
        <taxon>Bacillota</taxon>
        <taxon>Clostridia</taxon>
        <taxon>Eubacteriales</taxon>
        <taxon>Clostridiaceae</taxon>
        <taxon>Clostridium</taxon>
    </lineage>
</organism>
<dbReference type="Proteomes" id="UP000076603">
    <property type="component" value="Unassembled WGS sequence"/>
</dbReference>
<name>A0A162SGU3_9CLOT</name>
<keyword evidence="1" id="KW-1133">Transmembrane helix</keyword>
<proteinExistence type="predicted"/>
<accession>A0A162SGU3</accession>
<evidence type="ECO:0000313" key="3">
    <source>
        <dbReference type="Proteomes" id="UP000076603"/>
    </source>
</evidence>
<feature type="transmembrane region" description="Helical" evidence="1">
    <location>
        <begin position="39"/>
        <end position="61"/>
    </location>
</feature>
<keyword evidence="1" id="KW-0812">Transmembrane</keyword>
<keyword evidence="3" id="KW-1185">Reference proteome</keyword>
<dbReference type="EMBL" id="LWAE01000003">
    <property type="protein sequence ID" value="KZL91234.1"/>
    <property type="molecule type" value="Genomic_DNA"/>
</dbReference>
<reference evidence="2 3" key="1">
    <citation type="submission" date="2016-04" db="EMBL/GenBank/DDBJ databases">
        <title>Genome sequence of Clostridium magnum DSM 2767.</title>
        <authorList>
            <person name="Poehlein A."/>
            <person name="Uhlig R."/>
            <person name="Fischer R."/>
            <person name="Bahl H."/>
            <person name="Daniel R."/>
        </authorList>
    </citation>
    <scope>NUCLEOTIDE SEQUENCE [LARGE SCALE GENOMIC DNA]</scope>
    <source>
        <strain evidence="2 3">DSM 2767</strain>
    </source>
</reference>